<accession>A0A9P5PSA2</accession>
<comment type="caution">
    <text evidence="1">The sequence shown here is derived from an EMBL/GenBank/DDBJ whole genome shotgun (WGS) entry which is preliminary data.</text>
</comment>
<proteinExistence type="predicted"/>
<reference evidence="1" key="1">
    <citation type="submission" date="2020-11" db="EMBL/GenBank/DDBJ databases">
        <authorList>
            <consortium name="DOE Joint Genome Institute"/>
            <person name="Ahrendt S."/>
            <person name="Riley R."/>
            <person name="Andreopoulos W."/>
            <person name="Labutti K."/>
            <person name="Pangilinan J."/>
            <person name="Ruiz-Duenas F.J."/>
            <person name="Barrasa J.M."/>
            <person name="Sanchez-Garcia M."/>
            <person name="Camarero S."/>
            <person name="Miyauchi S."/>
            <person name="Serrano A."/>
            <person name="Linde D."/>
            <person name="Babiker R."/>
            <person name="Drula E."/>
            <person name="Ayuso-Fernandez I."/>
            <person name="Pacheco R."/>
            <person name="Padilla G."/>
            <person name="Ferreira P."/>
            <person name="Barriuso J."/>
            <person name="Kellner H."/>
            <person name="Castanera R."/>
            <person name="Alfaro M."/>
            <person name="Ramirez L."/>
            <person name="Pisabarro A.G."/>
            <person name="Kuo A."/>
            <person name="Tritt A."/>
            <person name="Lipzen A."/>
            <person name="He G."/>
            <person name="Yan M."/>
            <person name="Ng V."/>
            <person name="Cullen D."/>
            <person name="Martin F."/>
            <person name="Rosso M.-N."/>
            <person name="Henrissat B."/>
            <person name="Hibbett D."/>
            <person name="Martinez A.T."/>
            <person name="Grigoriev I.V."/>
        </authorList>
    </citation>
    <scope>NUCLEOTIDE SEQUENCE</scope>
    <source>
        <strain evidence="1">AH 40177</strain>
    </source>
</reference>
<evidence type="ECO:0000313" key="1">
    <source>
        <dbReference type="EMBL" id="KAF9067587.1"/>
    </source>
</evidence>
<feature type="non-terminal residue" evidence="1">
    <location>
        <position position="1"/>
    </location>
</feature>
<dbReference type="EMBL" id="JADNRY010000071">
    <property type="protein sequence ID" value="KAF9067587.1"/>
    <property type="molecule type" value="Genomic_DNA"/>
</dbReference>
<sequence length="201" mass="21839">CPILLTSSRISNASPPPNSNSSILRIHAPFAPFAPPNKSDSLLIMTRVSVSINAGLTGTQSVMKIGRRLSMTTMSNINLPSSILTMRAMVLKSLFSTLTQNPLPPPSSVSSLMSVLLLENADVPDTWRLPRESTRVSSTSLSCTTKSLLMAVGRPRSDVCARRLLLQPQITRSAPASNTTIIKRTRPILFLSVRSLYVPRL</sequence>
<organism evidence="1 2">
    <name type="scientific">Rhodocollybia butyracea</name>
    <dbReference type="NCBI Taxonomy" id="206335"/>
    <lineage>
        <taxon>Eukaryota</taxon>
        <taxon>Fungi</taxon>
        <taxon>Dikarya</taxon>
        <taxon>Basidiomycota</taxon>
        <taxon>Agaricomycotina</taxon>
        <taxon>Agaricomycetes</taxon>
        <taxon>Agaricomycetidae</taxon>
        <taxon>Agaricales</taxon>
        <taxon>Marasmiineae</taxon>
        <taxon>Omphalotaceae</taxon>
        <taxon>Rhodocollybia</taxon>
    </lineage>
</organism>
<keyword evidence="2" id="KW-1185">Reference proteome</keyword>
<protein>
    <submittedName>
        <fullName evidence="1">Uncharacterized protein</fullName>
    </submittedName>
</protein>
<name>A0A9P5PSA2_9AGAR</name>
<gene>
    <name evidence="1" type="ORF">BDP27DRAFT_1534919</name>
</gene>
<dbReference type="Proteomes" id="UP000772434">
    <property type="component" value="Unassembled WGS sequence"/>
</dbReference>
<dbReference type="AlphaFoldDB" id="A0A9P5PSA2"/>
<evidence type="ECO:0000313" key="2">
    <source>
        <dbReference type="Proteomes" id="UP000772434"/>
    </source>
</evidence>